<evidence type="ECO:0000313" key="3">
    <source>
        <dbReference type="Proteomes" id="UP000239549"/>
    </source>
</evidence>
<evidence type="ECO:0000313" key="2">
    <source>
        <dbReference type="EMBL" id="GBF34616.1"/>
    </source>
</evidence>
<feature type="transmembrane region" description="Helical" evidence="1">
    <location>
        <begin position="178"/>
        <end position="198"/>
    </location>
</feature>
<dbReference type="PANTHER" id="PTHR43471">
    <property type="entry name" value="ABC TRANSPORTER PERMEASE"/>
    <property type="match status" value="1"/>
</dbReference>
<feature type="transmembrane region" description="Helical" evidence="1">
    <location>
        <begin position="21"/>
        <end position="43"/>
    </location>
</feature>
<keyword evidence="3" id="KW-1185">Reference proteome</keyword>
<keyword evidence="1" id="KW-0472">Membrane</keyword>
<evidence type="ECO:0008006" key="4">
    <source>
        <dbReference type="Google" id="ProtNLM"/>
    </source>
</evidence>
<dbReference type="Pfam" id="PF12679">
    <property type="entry name" value="ABC2_membrane_2"/>
    <property type="match status" value="1"/>
</dbReference>
<protein>
    <recommendedName>
        <fullName evidence="4">ABC transporter permease</fullName>
    </recommendedName>
</protein>
<dbReference type="GO" id="GO:0140359">
    <property type="term" value="F:ABC-type transporter activity"/>
    <property type="evidence" value="ECO:0007669"/>
    <property type="project" value="InterPro"/>
</dbReference>
<sequence>MSVNPVLLKELRQRFRTVKSPLLVSLYLLVIGALVLGFIYLRWRDMPGYYRPDTSREIFIILSMVQLFLVGFVTPGLTAGAISGERERQTLNVLLTTRLTTRGIIVSKMLSSISFMVLLVLATLPLYNIVFLYGGISPSQVLGVFGFYMVTVFLFAAVGVACSTYFKRTGVSTVTSYGIVFILGLGTLLLGGFIYEVLRVPGPGPYQTPLITQFLLDINPVVVMMRILGENGFGPERNIGLPYWAVYILFYVIAGLLLLLWSSSKLNPSRNKGLRFRM</sequence>
<proteinExistence type="predicted"/>
<evidence type="ECO:0000256" key="1">
    <source>
        <dbReference type="SAM" id="Phobius"/>
    </source>
</evidence>
<dbReference type="EMBL" id="BFAV01000142">
    <property type="protein sequence ID" value="GBF34616.1"/>
    <property type="molecule type" value="Genomic_DNA"/>
</dbReference>
<feature type="transmembrane region" description="Helical" evidence="1">
    <location>
        <begin position="145"/>
        <end position="166"/>
    </location>
</feature>
<dbReference type="PANTHER" id="PTHR43471:SF12">
    <property type="entry name" value="HYPOTHETICAL MEMBRANE PROTEIN, CONSERVED"/>
    <property type="match status" value="1"/>
</dbReference>
<organism evidence="2 3">
    <name type="scientific">Desulfocucumis palustris</name>
    <dbReference type="NCBI Taxonomy" id="1898651"/>
    <lineage>
        <taxon>Bacteria</taxon>
        <taxon>Bacillati</taxon>
        <taxon>Bacillota</taxon>
        <taxon>Clostridia</taxon>
        <taxon>Eubacteriales</taxon>
        <taxon>Desulfocucumaceae</taxon>
        <taxon>Desulfocucumis</taxon>
    </lineage>
</organism>
<reference evidence="3" key="1">
    <citation type="submission" date="2018-02" db="EMBL/GenBank/DDBJ databases">
        <title>Genome sequence of Desulfocucumis palustris strain NAW-5.</title>
        <authorList>
            <person name="Watanabe M."/>
            <person name="Kojima H."/>
            <person name="Fukui M."/>
        </authorList>
    </citation>
    <scope>NUCLEOTIDE SEQUENCE [LARGE SCALE GENOMIC DNA]</scope>
    <source>
        <strain evidence="3">NAW-5</strain>
    </source>
</reference>
<gene>
    <name evidence="2" type="ORF">DCCM_3735</name>
</gene>
<dbReference type="Proteomes" id="UP000239549">
    <property type="component" value="Unassembled WGS sequence"/>
</dbReference>
<dbReference type="OrthoDB" id="9815855at2"/>
<comment type="caution">
    <text evidence="2">The sequence shown here is derived from an EMBL/GenBank/DDBJ whole genome shotgun (WGS) entry which is preliminary data.</text>
</comment>
<keyword evidence="1" id="KW-1133">Transmembrane helix</keyword>
<dbReference type="AlphaFoldDB" id="A0A2L2XK06"/>
<keyword evidence="1" id="KW-0812">Transmembrane</keyword>
<dbReference type="RefSeq" id="WP_104372835.1">
    <property type="nucleotide sequence ID" value="NZ_BFAV01000142.1"/>
</dbReference>
<feature type="transmembrane region" description="Helical" evidence="1">
    <location>
        <begin position="58"/>
        <end position="82"/>
    </location>
</feature>
<accession>A0A2L2XK06</accession>
<feature type="transmembrane region" description="Helical" evidence="1">
    <location>
        <begin position="112"/>
        <end position="133"/>
    </location>
</feature>
<dbReference type="GO" id="GO:0005886">
    <property type="term" value="C:plasma membrane"/>
    <property type="evidence" value="ECO:0007669"/>
    <property type="project" value="UniProtKB-SubCell"/>
</dbReference>
<feature type="transmembrane region" description="Helical" evidence="1">
    <location>
        <begin position="241"/>
        <end position="261"/>
    </location>
</feature>
<name>A0A2L2XK06_9FIRM</name>